<dbReference type="Pfam" id="PF04055">
    <property type="entry name" value="Radical_SAM"/>
    <property type="match status" value="1"/>
</dbReference>
<evidence type="ECO:0000256" key="6">
    <source>
        <dbReference type="ARBA" id="ARBA00023002"/>
    </source>
</evidence>
<dbReference type="InterPro" id="IPR050377">
    <property type="entry name" value="Radical_SAM_PqqE_MftC-like"/>
</dbReference>
<gene>
    <name evidence="10" type="ORF">S06H3_26673</name>
</gene>
<dbReference type="GO" id="GO:0016491">
    <property type="term" value="F:oxidoreductase activity"/>
    <property type="evidence" value="ECO:0007669"/>
    <property type="project" value="UniProtKB-KW"/>
</dbReference>
<dbReference type="EMBL" id="BARV01015438">
    <property type="protein sequence ID" value="GAI30621.1"/>
    <property type="molecule type" value="Genomic_DNA"/>
</dbReference>
<dbReference type="PANTHER" id="PTHR11228">
    <property type="entry name" value="RADICAL SAM DOMAIN PROTEIN"/>
    <property type="match status" value="1"/>
</dbReference>
<keyword evidence="4" id="KW-0949">S-adenosyl-L-methionine</keyword>
<dbReference type="NCBIfam" id="TIGR02495">
    <property type="entry name" value="NrdG2"/>
    <property type="match status" value="1"/>
</dbReference>
<name>X1NK72_9ZZZZ</name>
<sequence>MVIGGLQKFSLIDYPHKISAIIFTIGCNFRCPFCHNPELVNPKLYPEKILEKDVFEFLKNRRKKLDAVVITGGEPSLHKDLYQFISKIKSMGFLVKLDTNGTNPHILSKLIKDNLLDYLAMDIKGSLDKYEEIAGTKVNLENIKESVKIILDIDKSQGTKDILNKKTNLEYLNKKVNANTKVNADIKVNINKKIQYEFRTTVLPKFHDKNEIHKIGKLVAGAKLFILQKFYPTKTLDLEFLKESQFSNNQMLKFKRILENYVQKCLIR</sequence>
<dbReference type="SUPFAM" id="SSF102114">
    <property type="entry name" value="Radical SAM enzymes"/>
    <property type="match status" value="1"/>
</dbReference>
<evidence type="ECO:0000256" key="8">
    <source>
        <dbReference type="ARBA" id="ARBA00023014"/>
    </source>
</evidence>
<keyword evidence="6" id="KW-0560">Oxidoreductase</keyword>
<dbReference type="SFLD" id="SFLDG01094">
    <property type="entry name" value="Uncharacterised_Radical_SAM_Su"/>
    <property type="match status" value="1"/>
</dbReference>
<accession>X1NK72</accession>
<evidence type="ECO:0000256" key="4">
    <source>
        <dbReference type="ARBA" id="ARBA00022691"/>
    </source>
</evidence>
<organism evidence="10">
    <name type="scientific">marine sediment metagenome</name>
    <dbReference type="NCBI Taxonomy" id="412755"/>
    <lineage>
        <taxon>unclassified sequences</taxon>
        <taxon>metagenomes</taxon>
        <taxon>ecological metagenomes</taxon>
    </lineage>
</organism>
<evidence type="ECO:0000256" key="1">
    <source>
        <dbReference type="ARBA" id="ARBA00001966"/>
    </source>
</evidence>
<evidence type="ECO:0000313" key="10">
    <source>
        <dbReference type="EMBL" id="GAI30621.1"/>
    </source>
</evidence>
<dbReference type="GO" id="GO:0046872">
    <property type="term" value="F:metal ion binding"/>
    <property type="evidence" value="ECO:0007669"/>
    <property type="project" value="UniProtKB-KW"/>
</dbReference>
<dbReference type="Gene3D" id="3.20.20.70">
    <property type="entry name" value="Aldolase class I"/>
    <property type="match status" value="1"/>
</dbReference>
<dbReference type="SFLD" id="SFLDS00029">
    <property type="entry name" value="Radical_SAM"/>
    <property type="match status" value="2"/>
</dbReference>
<dbReference type="InterPro" id="IPR013785">
    <property type="entry name" value="Aldolase_TIM"/>
</dbReference>
<dbReference type="PANTHER" id="PTHR11228:SF27">
    <property type="entry name" value="GLYCYL-RADICAL ENZYME ACTIVATING ENZYME MJ1227-RELATED"/>
    <property type="match status" value="1"/>
</dbReference>
<evidence type="ECO:0000256" key="5">
    <source>
        <dbReference type="ARBA" id="ARBA00022723"/>
    </source>
</evidence>
<protein>
    <recommendedName>
        <fullName evidence="9">Radical SAM core domain-containing protein</fullName>
    </recommendedName>
</protein>
<evidence type="ECO:0000256" key="7">
    <source>
        <dbReference type="ARBA" id="ARBA00023004"/>
    </source>
</evidence>
<dbReference type="PROSITE" id="PS01087">
    <property type="entry name" value="RADICAL_ACTIVATING"/>
    <property type="match status" value="1"/>
</dbReference>
<keyword evidence="7" id="KW-0408">Iron</keyword>
<evidence type="ECO:0000256" key="3">
    <source>
        <dbReference type="ARBA" id="ARBA00022485"/>
    </source>
</evidence>
<keyword evidence="5" id="KW-0479">Metal-binding</keyword>
<dbReference type="InterPro" id="IPR012840">
    <property type="entry name" value="NrdG2"/>
</dbReference>
<proteinExistence type="inferred from homology"/>
<dbReference type="GO" id="GO:0051539">
    <property type="term" value="F:4 iron, 4 sulfur cluster binding"/>
    <property type="evidence" value="ECO:0007669"/>
    <property type="project" value="UniProtKB-KW"/>
</dbReference>
<comment type="cofactor">
    <cofactor evidence="1">
        <name>[4Fe-4S] cluster</name>
        <dbReference type="ChEBI" id="CHEBI:49883"/>
    </cofactor>
</comment>
<dbReference type="InterPro" id="IPR001989">
    <property type="entry name" value="Radical_activat_CS"/>
</dbReference>
<keyword evidence="3" id="KW-0004">4Fe-4S</keyword>
<reference evidence="10" key="1">
    <citation type="journal article" date="2014" name="Front. Microbiol.">
        <title>High frequency of phylogenetically diverse reductive dehalogenase-homologous genes in deep subseafloor sedimentary metagenomes.</title>
        <authorList>
            <person name="Kawai M."/>
            <person name="Futagami T."/>
            <person name="Toyoda A."/>
            <person name="Takaki Y."/>
            <person name="Nishi S."/>
            <person name="Hori S."/>
            <person name="Arai W."/>
            <person name="Tsubouchi T."/>
            <person name="Morono Y."/>
            <person name="Uchiyama I."/>
            <person name="Ito T."/>
            <person name="Fujiyama A."/>
            <person name="Inagaki F."/>
            <person name="Takami H."/>
        </authorList>
    </citation>
    <scope>NUCLEOTIDE SEQUENCE</scope>
    <source>
        <strain evidence="10">Expedition CK06-06</strain>
    </source>
</reference>
<evidence type="ECO:0000259" key="9">
    <source>
        <dbReference type="PROSITE" id="PS51918"/>
    </source>
</evidence>
<dbReference type="InterPro" id="IPR058240">
    <property type="entry name" value="rSAM_sf"/>
</dbReference>
<feature type="domain" description="Radical SAM core" evidence="9">
    <location>
        <begin position="13"/>
        <end position="223"/>
    </location>
</feature>
<dbReference type="CDD" id="cd01335">
    <property type="entry name" value="Radical_SAM"/>
    <property type="match status" value="1"/>
</dbReference>
<keyword evidence="8" id="KW-0411">Iron-sulfur</keyword>
<comment type="similarity">
    <text evidence="2">Belongs to the organic radical-activating enzymes family.</text>
</comment>
<dbReference type="SFLD" id="SFLDG01067">
    <property type="entry name" value="SPASM/twitch_domain_containing"/>
    <property type="match status" value="1"/>
</dbReference>
<evidence type="ECO:0000256" key="2">
    <source>
        <dbReference type="ARBA" id="ARBA00009777"/>
    </source>
</evidence>
<comment type="caution">
    <text evidence="10">The sequence shown here is derived from an EMBL/GenBank/DDBJ whole genome shotgun (WGS) entry which is preliminary data.</text>
</comment>
<dbReference type="AlphaFoldDB" id="X1NK72"/>
<dbReference type="InterPro" id="IPR007197">
    <property type="entry name" value="rSAM"/>
</dbReference>
<dbReference type="PROSITE" id="PS51918">
    <property type="entry name" value="RADICAL_SAM"/>
    <property type="match status" value="1"/>
</dbReference>